<comment type="caution">
    <text evidence="4">The sequence shown here is derived from an EMBL/GenBank/DDBJ whole genome shotgun (WGS) entry which is preliminary data.</text>
</comment>
<dbReference type="InterPro" id="IPR050991">
    <property type="entry name" value="ECM_Regulatory_Proteins"/>
</dbReference>
<dbReference type="PANTHER" id="PTHR46708:SF2">
    <property type="entry name" value="FIBRONECTIN TYPE-III DOMAIN-CONTAINING PROTEIN"/>
    <property type="match status" value="1"/>
</dbReference>
<dbReference type="InterPro" id="IPR003599">
    <property type="entry name" value="Ig_sub"/>
</dbReference>
<feature type="domain" description="Fibronectin type-III" evidence="3">
    <location>
        <begin position="47"/>
        <end position="151"/>
    </location>
</feature>
<gene>
    <name evidence="4" type="ORF">IC229_09280</name>
</gene>
<feature type="domain" description="Fibronectin type-III" evidence="3">
    <location>
        <begin position="153"/>
        <end position="250"/>
    </location>
</feature>
<organism evidence="4 5">
    <name type="scientific">Spirosoma profusum</name>
    <dbReference type="NCBI Taxonomy" id="2771354"/>
    <lineage>
        <taxon>Bacteria</taxon>
        <taxon>Pseudomonadati</taxon>
        <taxon>Bacteroidota</taxon>
        <taxon>Cytophagia</taxon>
        <taxon>Cytophagales</taxon>
        <taxon>Cytophagaceae</taxon>
        <taxon>Spirosoma</taxon>
    </lineage>
</organism>
<dbReference type="InterPro" id="IPR036179">
    <property type="entry name" value="Ig-like_dom_sf"/>
</dbReference>
<dbReference type="EMBL" id="JACWZY010000006">
    <property type="protein sequence ID" value="MBD2700829.1"/>
    <property type="molecule type" value="Genomic_DNA"/>
</dbReference>
<dbReference type="SUPFAM" id="SSF49265">
    <property type="entry name" value="Fibronectin type III"/>
    <property type="match status" value="3"/>
</dbReference>
<feature type="domain" description="Ig-like" evidence="2">
    <location>
        <begin position="544"/>
        <end position="623"/>
    </location>
</feature>
<dbReference type="CDD" id="cd00063">
    <property type="entry name" value="FN3"/>
    <property type="match status" value="3"/>
</dbReference>
<dbReference type="InterPro" id="IPR013783">
    <property type="entry name" value="Ig-like_fold"/>
</dbReference>
<dbReference type="SMART" id="SM00060">
    <property type="entry name" value="FN3"/>
    <property type="match status" value="5"/>
</dbReference>
<feature type="domain" description="Fibronectin type-III" evidence="3">
    <location>
        <begin position="344"/>
        <end position="438"/>
    </location>
</feature>
<dbReference type="RefSeq" id="WP_190886690.1">
    <property type="nucleotide sequence ID" value="NZ_JACWZY010000006.1"/>
</dbReference>
<evidence type="ECO:0000313" key="5">
    <source>
        <dbReference type="Proteomes" id="UP000598820"/>
    </source>
</evidence>
<dbReference type="Proteomes" id="UP000598820">
    <property type="component" value="Unassembled WGS sequence"/>
</dbReference>
<dbReference type="SMART" id="SM00409">
    <property type="entry name" value="IG"/>
    <property type="match status" value="1"/>
</dbReference>
<name>A0A927AMZ9_9BACT</name>
<dbReference type="InterPro" id="IPR036116">
    <property type="entry name" value="FN3_sf"/>
</dbReference>
<dbReference type="AlphaFoldDB" id="A0A927AMZ9"/>
<dbReference type="Pfam" id="PF00041">
    <property type="entry name" value="fn3"/>
    <property type="match status" value="3"/>
</dbReference>
<dbReference type="PROSITE" id="PS50853">
    <property type="entry name" value="FN3"/>
    <property type="match status" value="4"/>
</dbReference>
<evidence type="ECO:0000256" key="1">
    <source>
        <dbReference type="ARBA" id="ARBA00022737"/>
    </source>
</evidence>
<accession>A0A927AMZ9</accession>
<dbReference type="CDD" id="cd00096">
    <property type="entry name" value="Ig"/>
    <property type="match status" value="1"/>
</dbReference>
<evidence type="ECO:0000313" key="4">
    <source>
        <dbReference type="EMBL" id="MBD2700829.1"/>
    </source>
</evidence>
<dbReference type="SUPFAM" id="SSF48726">
    <property type="entry name" value="Immunoglobulin"/>
    <property type="match status" value="1"/>
</dbReference>
<reference evidence="4" key="1">
    <citation type="submission" date="2020-09" db="EMBL/GenBank/DDBJ databases">
        <authorList>
            <person name="Kim M.K."/>
        </authorList>
    </citation>
    <scope>NUCLEOTIDE SEQUENCE</scope>
    <source>
        <strain evidence="4">BT702</strain>
    </source>
</reference>
<evidence type="ECO:0000259" key="3">
    <source>
        <dbReference type="PROSITE" id="PS50853"/>
    </source>
</evidence>
<keyword evidence="5" id="KW-1185">Reference proteome</keyword>
<dbReference type="PROSITE" id="PS50835">
    <property type="entry name" value="IG_LIKE"/>
    <property type="match status" value="1"/>
</dbReference>
<evidence type="ECO:0000259" key="2">
    <source>
        <dbReference type="PROSITE" id="PS50835"/>
    </source>
</evidence>
<dbReference type="InterPro" id="IPR007110">
    <property type="entry name" value="Ig-like_dom"/>
</dbReference>
<dbReference type="Gene3D" id="2.60.40.10">
    <property type="entry name" value="Immunoglobulins"/>
    <property type="match status" value="6"/>
</dbReference>
<keyword evidence="1" id="KW-0677">Repeat</keyword>
<proteinExistence type="predicted"/>
<feature type="domain" description="Fibronectin type-III" evidence="3">
    <location>
        <begin position="252"/>
        <end position="342"/>
    </location>
</feature>
<dbReference type="InterPro" id="IPR003961">
    <property type="entry name" value="FN3_dom"/>
</dbReference>
<sequence>MPHLYSSRAIGALFLFVCTLLVSPLLAETPDKPVSLNKASTLFACGTPVSPFTNSIAPANARLNWTNAPGNSSPTIYEVQYRAVDNNVCTGNTTVSANPWVSWPTSTTSTTNLLLTGLTSNTCYQWRVRASCTDLTFSDYTTPVAFKTLECSTPTNPNVISAFSNSANLQWFTPALGGRYEVQYRQQNTIPWNTISDISGTPSAFNQAQISYILRGLTPSTAYQFQVRVICSATSSSTFTSPVNFTTTSCAAPTSGSSFGATATSVTLSWSPSPTGSLGFNLRYRTAAGPGAYTTVSGISSAPYALTGLTPSTAYEFQVESICSTTSTSGFGNTFNFSTPGCNTPSLSSAVVTPTTARLAWTPTATSYTVEYRAMAAGQCFSNTTSPANPWTTAASGLTANNTVLPGLTEGTCYQWRVIATCASSFTSSTGYFTTACGQSPGGLSTNPIAGTSAQLNWNNLGSGVQYEVQWRANLSNAITGDGGCMNNTTSTENPWTTISNISTNNVTLTGLNISTCYQWKVKVLCTGSNFSDPVVFRTTDCIPVAIAQQPATSATVVAGSTATASVSATGSSLTYQWYKDGTAPGNIVAGQTSATLTLSNVQFSQAGTYYVQVSNGCSSTISTGFTLVVTTSAGCVGGFFTVQNGAWNTPATWSCGSVPTSADAVEIRHIVNVPESYTGLSQKITYTNGGKIVIANTGKVRVGP</sequence>
<protein>
    <submittedName>
        <fullName evidence="4">Fibronectin type III domain-containing protein</fullName>
    </submittedName>
</protein>
<dbReference type="Pfam" id="PF13927">
    <property type="entry name" value="Ig_3"/>
    <property type="match status" value="1"/>
</dbReference>
<dbReference type="PANTHER" id="PTHR46708">
    <property type="entry name" value="TENASCIN"/>
    <property type="match status" value="1"/>
</dbReference>